<gene>
    <name evidence="1" type="ORF">E4U13_003412</name>
</gene>
<comment type="caution">
    <text evidence="1">The sequence shown here is derived from an EMBL/GenBank/DDBJ whole genome shotgun (WGS) entry which is preliminary data.</text>
</comment>
<keyword evidence="2" id="KW-1185">Reference proteome</keyword>
<name>A0A9P7TPU7_9HYPO</name>
<proteinExistence type="predicted"/>
<accession>A0A9P7TPU7</accession>
<sequence length="159" mass="17837">MVHGSQFFAQYARHSEDTINVLVHGSSICSLLRERKISVHGSRCALHSEDAMSWCLALNTSQYARYSEDVKSWYTALNMLVTQRTSSLGARQLSICSPLRGHNVLVRGSSPLRGRTVLVPGSQYARYSEDVKSWYTAALHSEDVLSWCLALNMLVTQRT</sequence>
<evidence type="ECO:0000313" key="2">
    <source>
        <dbReference type="Proteomes" id="UP000732380"/>
    </source>
</evidence>
<organism evidence="1 2">
    <name type="scientific">Claviceps humidiphila</name>
    <dbReference type="NCBI Taxonomy" id="1294629"/>
    <lineage>
        <taxon>Eukaryota</taxon>
        <taxon>Fungi</taxon>
        <taxon>Dikarya</taxon>
        <taxon>Ascomycota</taxon>
        <taxon>Pezizomycotina</taxon>
        <taxon>Sordariomycetes</taxon>
        <taxon>Hypocreomycetidae</taxon>
        <taxon>Hypocreales</taxon>
        <taxon>Clavicipitaceae</taxon>
        <taxon>Claviceps</taxon>
    </lineage>
</organism>
<dbReference type="EMBL" id="SRQM01000266">
    <property type="protein sequence ID" value="KAG6114337.1"/>
    <property type="molecule type" value="Genomic_DNA"/>
</dbReference>
<evidence type="ECO:0000313" key="1">
    <source>
        <dbReference type="EMBL" id="KAG6114337.1"/>
    </source>
</evidence>
<dbReference type="Proteomes" id="UP000732380">
    <property type="component" value="Unassembled WGS sequence"/>
</dbReference>
<protein>
    <submittedName>
        <fullName evidence="1">Uncharacterized protein</fullName>
    </submittedName>
</protein>
<dbReference type="AlphaFoldDB" id="A0A9P7TPU7"/>
<reference evidence="1 2" key="1">
    <citation type="journal article" date="2020" name="bioRxiv">
        <title>Whole genome comparisons of ergot fungi reveals the divergence and evolution of species within the genus Claviceps are the result of varying mechanisms driving genome evolution and host range expansion.</title>
        <authorList>
            <person name="Wyka S.A."/>
            <person name="Mondo S.J."/>
            <person name="Liu M."/>
            <person name="Dettman J."/>
            <person name="Nalam V."/>
            <person name="Broders K.D."/>
        </authorList>
    </citation>
    <scope>NUCLEOTIDE SEQUENCE [LARGE SCALE GENOMIC DNA]</scope>
    <source>
        <strain evidence="1 2">LM576</strain>
    </source>
</reference>